<dbReference type="InterPro" id="IPR058669">
    <property type="entry name" value="TPR_IPO7/11-like"/>
</dbReference>
<dbReference type="AlphaFoldDB" id="A0A8I6RFW9"/>
<dbReference type="GeneID" id="106663863"/>
<dbReference type="PANTHER" id="PTHR10997">
    <property type="entry name" value="IMPORTIN-7, 8, 11"/>
    <property type="match status" value="1"/>
</dbReference>
<dbReference type="CTD" id="36732"/>
<dbReference type="InterPro" id="IPR011989">
    <property type="entry name" value="ARM-like"/>
</dbReference>
<keyword evidence="3" id="KW-0813">Transport</keyword>
<evidence type="ECO:0000313" key="6">
    <source>
        <dbReference type="EnsemblMetazoa" id="XP_014244545.1"/>
    </source>
</evidence>
<protein>
    <recommendedName>
        <fullName evidence="5">Importin N-terminal domain-containing protein</fullName>
    </recommendedName>
</protein>
<dbReference type="OMA" id="SFHYVFH"/>
<dbReference type="RefSeq" id="XP_014244545.1">
    <property type="nucleotide sequence ID" value="XM_014389059.2"/>
</dbReference>
<feature type="domain" description="Importin N-terminal" evidence="5">
    <location>
        <begin position="25"/>
        <end position="97"/>
    </location>
</feature>
<sequence>MSGHAVVLEILRQAVSQDVNVLKPAQQKLEAWETVPGFYVILKDVFCDHSIEENVRLIAVLYFKNGVDKYWRPNASNAISEDEKKSFRQSLPFVLKEPSKMIAVHLSVLIAKIARFDCPKYWPELIPDLLKSIQSNDFLAQIRALKVLHEIIKTLSSKRLSADRKMFQDLTAFLYSDIFNLWNTSVSEVFFSYQQNKLDSNSWLILSKTLLCLKILEKLTVRGFRNPSESELVDKFMKLVIERTKIMLQMKKDLNDKALDELATKYISNSINILQRFLEAHQESFINYILPVLEFTIVFTFTPAGEQYIYEQFIIQCFTLIRSIFTYNLANKEQNSRERQIKESFFSPDVLSAICRKLITHYFLITPNEIKMWEEDPESFAVVESGDAWKFNWRLSVEYLFNEFFNEFRTTFVPIVLDLLRQNEAIVPPEDVQAILIKDAIYNVVGMTAPELYDEVDFDNWLTTTLVKELSIQHENYKVLRKRIIWLIGCWTGIKISPDLFPLVYSTLINFLKPEEDMVIRLTSANTIKSVIDIFEFNIDKFLEYLEPTFYSLFNLLKEAKECDTKMRILHVLYFIIERVDHCIEPYYNNLVQYLPVLWEESEPHNMLRCAVVTTLVNLVKALGKLNHSVEVYNFILSIISLSTDVNEKCNVYLLEDGLELWQAVIENIPGPSNAILQLYKNMPALLENSSDTLRICISITSAYVLLAPNEFLQVYGERVVQALKDIMIDMRPEGLVVVGKLVELFLRANPSLSCVLVKPLLPKLFESICYETLSPQVFSVYLSILSRVLLESKEIFIEAAKEVSSSAPDSKDEIFNKFIDTWLEDMPYVVKPRQKKILALALASLLPTDPSFIYNKFCGILLAVSEVLNDIVTFEDNSIPFDSTLTSYELMENSETMTENSYRKKLVVSRDLVHTISLIDYLQLQLLQLKNSLSPLQFDQFVQTVDAETLAQVRLYVPL</sequence>
<dbReference type="Pfam" id="PF03810">
    <property type="entry name" value="IBN_N"/>
    <property type="match status" value="1"/>
</dbReference>
<accession>A0A8I6RFW9</accession>
<dbReference type="OrthoDB" id="361693at2759"/>
<evidence type="ECO:0000256" key="1">
    <source>
        <dbReference type="ARBA" id="ARBA00004123"/>
    </source>
</evidence>
<evidence type="ECO:0000256" key="3">
    <source>
        <dbReference type="ARBA" id="ARBA00022448"/>
    </source>
</evidence>
<evidence type="ECO:0000256" key="2">
    <source>
        <dbReference type="ARBA" id="ARBA00007991"/>
    </source>
</evidence>
<dbReference type="SMART" id="SM00913">
    <property type="entry name" value="IBN_N"/>
    <property type="match status" value="1"/>
</dbReference>
<reference evidence="6" key="1">
    <citation type="submission" date="2022-01" db="UniProtKB">
        <authorList>
            <consortium name="EnsemblMetazoa"/>
        </authorList>
    </citation>
    <scope>IDENTIFICATION</scope>
</reference>
<keyword evidence="4" id="KW-0539">Nucleus</keyword>
<dbReference type="Pfam" id="PF25758">
    <property type="entry name" value="TPR_IPO11"/>
    <property type="match status" value="1"/>
</dbReference>
<comment type="similarity">
    <text evidence="2">Belongs to the importin beta family.</text>
</comment>
<comment type="subcellular location">
    <subcellularLocation>
        <location evidence="1">Nucleus</location>
    </subcellularLocation>
</comment>
<dbReference type="EnsemblMetazoa" id="XM_014389059.2">
    <property type="protein sequence ID" value="XP_014244545.1"/>
    <property type="gene ID" value="LOC106663863"/>
</dbReference>
<dbReference type="KEGG" id="clec:106663863"/>
<dbReference type="GO" id="GO:0031267">
    <property type="term" value="F:small GTPase binding"/>
    <property type="evidence" value="ECO:0007669"/>
    <property type="project" value="InterPro"/>
</dbReference>
<proteinExistence type="inferred from homology"/>
<dbReference type="GO" id="GO:0005829">
    <property type="term" value="C:cytosol"/>
    <property type="evidence" value="ECO:0007669"/>
    <property type="project" value="TreeGrafter"/>
</dbReference>
<dbReference type="Pfam" id="PF08389">
    <property type="entry name" value="Xpo1"/>
    <property type="match status" value="1"/>
</dbReference>
<dbReference type="PANTHER" id="PTHR10997:SF7">
    <property type="entry name" value="IMPORTIN-11"/>
    <property type="match status" value="1"/>
</dbReference>
<organism evidence="6 7">
    <name type="scientific">Cimex lectularius</name>
    <name type="common">Bed bug</name>
    <name type="synonym">Acanthia lectularia</name>
    <dbReference type="NCBI Taxonomy" id="79782"/>
    <lineage>
        <taxon>Eukaryota</taxon>
        <taxon>Metazoa</taxon>
        <taxon>Ecdysozoa</taxon>
        <taxon>Arthropoda</taxon>
        <taxon>Hexapoda</taxon>
        <taxon>Insecta</taxon>
        <taxon>Pterygota</taxon>
        <taxon>Neoptera</taxon>
        <taxon>Paraneoptera</taxon>
        <taxon>Hemiptera</taxon>
        <taxon>Heteroptera</taxon>
        <taxon>Panheteroptera</taxon>
        <taxon>Cimicomorpha</taxon>
        <taxon>Cimicidae</taxon>
        <taxon>Cimex</taxon>
    </lineage>
</organism>
<keyword evidence="7" id="KW-1185">Reference proteome</keyword>
<dbReference type="Proteomes" id="UP000494040">
    <property type="component" value="Unassembled WGS sequence"/>
</dbReference>
<evidence type="ECO:0000313" key="7">
    <source>
        <dbReference type="Proteomes" id="UP000494040"/>
    </source>
</evidence>
<dbReference type="PROSITE" id="PS50166">
    <property type="entry name" value="IMPORTIN_B_NT"/>
    <property type="match status" value="1"/>
</dbReference>
<dbReference type="InterPro" id="IPR013598">
    <property type="entry name" value="Exportin-1/Importin-b-like"/>
</dbReference>
<dbReference type="Gene3D" id="1.25.10.10">
    <property type="entry name" value="Leucine-rich Repeat Variant"/>
    <property type="match status" value="1"/>
</dbReference>
<name>A0A8I6RFW9_CIMLE</name>
<dbReference type="InterPro" id="IPR016024">
    <property type="entry name" value="ARM-type_fold"/>
</dbReference>
<dbReference type="GO" id="GO:0006606">
    <property type="term" value="P:protein import into nucleus"/>
    <property type="evidence" value="ECO:0007669"/>
    <property type="project" value="TreeGrafter"/>
</dbReference>
<dbReference type="SUPFAM" id="SSF48371">
    <property type="entry name" value="ARM repeat"/>
    <property type="match status" value="1"/>
</dbReference>
<dbReference type="GO" id="GO:0005635">
    <property type="term" value="C:nuclear envelope"/>
    <property type="evidence" value="ECO:0007669"/>
    <property type="project" value="TreeGrafter"/>
</dbReference>
<evidence type="ECO:0000259" key="5">
    <source>
        <dbReference type="PROSITE" id="PS50166"/>
    </source>
</evidence>
<evidence type="ECO:0000256" key="4">
    <source>
        <dbReference type="ARBA" id="ARBA00023242"/>
    </source>
</evidence>
<dbReference type="InterPro" id="IPR001494">
    <property type="entry name" value="Importin-beta_N"/>
</dbReference>